<dbReference type="GeneTree" id="ENSGT00930000151041"/>
<dbReference type="EC" id="3.1.3.16" evidence="5"/>
<dbReference type="EC" id="3.1.3.48" evidence="4"/>
<reference evidence="18" key="2">
    <citation type="submission" date="2025-09" db="UniProtKB">
        <authorList>
            <consortium name="Ensembl"/>
        </authorList>
    </citation>
    <scope>IDENTIFICATION</scope>
</reference>
<evidence type="ECO:0000256" key="8">
    <source>
        <dbReference type="ARBA" id="ARBA00022912"/>
    </source>
</evidence>
<evidence type="ECO:0000256" key="13">
    <source>
        <dbReference type="ARBA" id="ARBA00059753"/>
    </source>
</evidence>
<feature type="domain" description="Tyrosine specific protein phosphatases" evidence="17">
    <location>
        <begin position="95"/>
        <end position="150"/>
    </location>
</feature>
<keyword evidence="7" id="KW-0378">Hydrolase</keyword>
<feature type="active site" description="Phosphocysteine intermediate" evidence="15">
    <location>
        <position position="115"/>
    </location>
</feature>
<evidence type="ECO:0000259" key="16">
    <source>
        <dbReference type="PROSITE" id="PS50054"/>
    </source>
</evidence>
<evidence type="ECO:0000256" key="1">
    <source>
        <dbReference type="ARBA" id="ARBA00004123"/>
    </source>
</evidence>
<evidence type="ECO:0000256" key="14">
    <source>
        <dbReference type="ARBA" id="ARBA00068797"/>
    </source>
</evidence>
<dbReference type="InterPro" id="IPR016278">
    <property type="entry name" value="DUSP12"/>
</dbReference>
<gene>
    <name evidence="18" type="primary">DUSP12</name>
</gene>
<evidence type="ECO:0000256" key="3">
    <source>
        <dbReference type="ARBA" id="ARBA00008601"/>
    </source>
</evidence>
<dbReference type="InterPro" id="IPR029021">
    <property type="entry name" value="Prot-tyrosine_phosphatase-like"/>
</dbReference>
<organism evidence="18 19">
    <name type="scientific">Propithecus coquereli</name>
    <name type="common">Coquerel's sifaka</name>
    <name type="synonym">Propithecus verreauxi coquereli</name>
    <dbReference type="NCBI Taxonomy" id="379532"/>
    <lineage>
        <taxon>Eukaryota</taxon>
        <taxon>Metazoa</taxon>
        <taxon>Chordata</taxon>
        <taxon>Craniata</taxon>
        <taxon>Vertebrata</taxon>
        <taxon>Euteleostomi</taxon>
        <taxon>Mammalia</taxon>
        <taxon>Eutheria</taxon>
        <taxon>Euarchontoglires</taxon>
        <taxon>Primates</taxon>
        <taxon>Strepsirrhini</taxon>
        <taxon>Lemuriformes</taxon>
        <taxon>Indriidae</taxon>
        <taxon>Propithecus</taxon>
    </lineage>
</organism>
<keyword evidence="19" id="KW-1185">Reference proteome</keyword>
<reference evidence="18" key="1">
    <citation type="submission" date="2025-08" db="UniProtKB">
        <authorList>
            <consortium name="Ensembl"/>
        </authorList>
    </citation>
    <scope>IDENTIFICATION</scope>
</reference>
<dbReference type="GO" id="GO:0008270">
    <property type="term" value="F:zinc ion binding"/>
    <property type="evidence" value="ECO:0007669"/>
    <property type="project" value="Ensembl"/>
</dbReference>
<evidence type="ECO:0000313" key="19">
    <source>
        <dbReference type="Proteomes" id="UP000233160"/>
    </source>
</evidence>
<evidence type="ECO:0000256" key="5">
    <source>
        <dbReference type="ARBA" id="ARBA00013081"/>
    </source>
</evidence>
<keyword evidence="6" id="KW-0963">Cytoplasm</keyword>
<dbReference type="CDD" id="cd14520">
    <property type="entry name" value="DSP_DUSP12"/>
    <property type="match status" value="1"/>
</dbReference>
<dbReference type="InterPro" id="IPR000340">
    <property type="entry name" value="Dual-sp_phosphatase_cat-dom"/>
</dbReference>
<dbReference type="SUPFAM" id="SSF52799">
    <property type="entry name" value="(Phosphotyrosine protein) phosphatases II"/>
    <property type="match status" value="1"/>
</dbReference>
<name>A0A2K6FNV6_PROCO</name>
<dbReference type="GO" id="GO:0004725">
    <property type="term" value="F:protein tyrosine phosphatase activity"/>
    <property type="evidence" value="ECO:0007669"/>
    <property type="project" value="UniProtKB-EC"/>
</dbReference>
<evidence type="ECO:0000259" key="17">
    <source>
        <dbReference type="PROSITE" id="PS50056"/>
    </source>
</evidence>
<accession>A0A2K6FNV6</accession>
<evidence type="ECO:0000256" key="7">
    <source>
        <dbReference type="ARBA" id="ARBA00022801"/>
    </source>
</evidence>
<feature type="domain" description="Tyrosine-protein phosphatase" evidence="16">
    <location>
        <begin position="26"/>
        <end position="171"/>
    </location>
</feature>
<dbReference type="FunFam" id="3.90.190.10:FF:000056">
    <property type="entry name" value="Dual specificity phosphatase 12"/>
    <property type="match status" value="1"/>
</dbReference>
<dbReference type="PANTHER" id="PTHR45848:SF4">
    <property type="entry name" value="DUAL SPECIFICITY PROTEIN PHOSPHATASE 12"/>
    <property type="match status" value="1"/>
</dbReference>
<comment type="function">
    <text evidence="13">Dual specificity phosphatase; can dephosphorylate both phosphotyrosine and phosphoserine or phosphothreonine residues. Can dephosphorylate glucokinase (in vitro). Has phosphatase activity with the synthetic substrate 6,8-difluoro-4-methylumbelliferyl phosphate and other in vitro substrates.</text>
</comment>
<dbReference type="GO" id="GO:0005654">
    <property type="term" value="C:nucleoplasm"/>
    <property type="evidence" value="ECO:0007669"/>
    <property type="project" value="Ensembl"/>
</dbReference>
<evidence type="ECO:0000313" key="18">
    <source>
        <dbReference type="Ensembl" id="ENSPCOP00000015681.1"/>
    </source>
</evidence>
<evidence type="ECO:0000256" key="10">
    <source>
        <dbReference type="ARBA" id="ARBA00047761"/>
    </source>
</evidence>
<dbReference type="OMA" id="MWKITEN"/>
<proteinExistence type="inferred from homology"/>
<evidence type="ECO:0000256" key="4">
    <source>
        <dbReference type="ARBA" id="ARBA00013064"/>
    </source>
</evidence>
<dbReference type="InterPro" id="IPR020422">
    <property type="entry name" value="TYR_PHOSPHATASE_DUAL_dom"/>
</dbReference>
<dbReference type="SMART" id="SM00195">
    <property type="entry name" value="DSPc"/>
    <property type="match status" value="1"/>
</dbReference>
<dbReference type="Ensembl" id="ENSPCOT00000026298.1">
    <property type="protein sequence ID" value="ENSPCOP00000015681.1"/>
    <property type="gene ID" value="ENSPCOG00000019591.1"/>
</dbReference>
<comment type="catalytic activity">
    <reaction evidence="10">
        <text>O-phospho-L-seryl-[protein] + H2O = L-seryl-[protein] + phosphate</text>
        <dbReference type="Rhea" id="RHEA:20629"/>
        <dbReference type="Rhea" id="RHEA-COMP:9863"/>
        <dbReference type="Rhea" id="RHEA-COMP:11604"/>
        <dbReference type="ChEBI" id="CHEBI:15377"/>
        <dbReference type="ChEBI" id="CHEBI:29999"/>
        <dbReference type="ChEBI" id="CHEBI:43474"/>
        <dbReference type="ChEBI" id="CHEBI:83421"/>
        <dbReference type="EC" id="3.1.3.16"/>
    </reaction>
</comment>
<comment type="catalytic activity">
    <reaction evidence="12">
        <text>O-phospho-L-tyrosyl-[protein] + H2O = L-tyrosyl-[protein] + phosphate</text>
        <dbReference type="Rhea" id="RHEA:10684"/>
        <dbReference type="Rhea" id="RHEA-COMP:10136"/>
        <dbReference type="Rhea" id="RHEA-COMP:20101"/>
        <dbReference type="ChEBI" id="CHEBI:15377"/>
        <dbReference type="ChEBI" id="CHEBI:43474"/>
        <dbReference type="ChEBI" id="CHEBI:46858"/>
        <dbReference type="ChEBI" id="CHEBI:61978"/>
        <dbReference type="EC" id="3.1.3.48"/>
    </reaction>
</comment>
<dbReference type="GO" id="GO:0005737">
    <property type="term" value="C:cytoplasm"/>
    <property type="evidence" value="ECO:0007669"/>
    <property type="project" value="UniProtKB-SubCell"/>
</dbReference>
<dbReference type="PIRSF" id="PIRSF000941">
    <property type="entry name" value="DUSP12"/>
    <property type="match status" value="1"/>
</dbReference>
<keyword evidence="8" id="KW-0904">Protein phosphatase</keyword>
<evidence type="ECO:0000256" key="12">
    <source>
        <dbReference type="ARBA" id="ARBA00051722"/>
    </source>
</evidence>
<dbReference type="PANTHER" id="PTHR45848">
    <property type="entry name" value="DUAL SPECIFICITY PROTEIN PHOSPHATASE 12 FAMILY MEMBER"/>
    <property type="match status" value="1"/>
</dbReference>
<dbReference type="GO" id="GO:0004722">
    <property type="term" value="F:protein serine/threonine phosphatase activity"/>
    <property type="evidence" value="ECO:0007669"/>
    <property type="project" value="UniProtKB-EC"/>
</dbReference>
<comment type="subcellular location">
    <subcellularLocation>
        <location evidence="2">Cytoplasm</location>
    </subcellularLocation>
    <subcellularLocation>
        <location evidence="1">Nucleus</location>
    </subcellularLocation>
</comment>
<dbReference type="GO" id="GO:0008138">
    <property type="term" value="F:protein tyrosine/serine/threonine phosphatase activity"/>
    <property type="evidence" value="ECO:0007669"/>
    <property type="project" value="Ensembl"/>
</dbReference>
<dbReference type="PROSITE" id="PS50056">
    <property type="entry name" value="TYR_PHOSPHATASE_2"/>
    <property type="match status" value="1"/>
</dbReference>
<comment type="catalytic activity">
    <reaction evidence="11">
        <text>O-phospho-L-threonyl-[protein] + H2O = L-threonyl-[protein] + phosphate</text>
        <dbReference type="Rhea" id="RHEA:47004"/>
        <dbReference type="Rhea" id="RHEA-COMP:11060"/>
        <dbReference type="Rhea" id="RHEA-COMP:11605"/>
        <dbReference type="ChEBI" id="CHEBI:15377"/>
        <dbReference type="ChEBI" id="CHEBI:30013"/>
        <dbReference type="ChEBI" id="CHEBI:43474"/>
        <dbReference type="ChEBI" id="CHEBI:61977"/>
        <dbReference type="EC" id="3.1.3.16"/>
    </reaction>
</comment>
<evidence type="ECO:0000256" key="9">
    <source>
        <dbReference type="ARBA" id="ARBA00023242"/>
    </source>
</evidence>
<dbReference type="AlphaFoldDB" id="A0A2K6FNV6"/>
<evidence type="ECO:0000256" key="11">
    <source>
        <dbReference type="ARBA" id="ARBA00048336"/>
    </source>
</evidence>
<dbReference type="STRING" id="379532.ENSPCOP00000015681"/>
<dbReference type="Gene3D" id="3.90.190.10">
    <property type="entry name" value="Protein tyrosine phosphatase superfamily"/>
    <property type="match status" value="1"/>
</dbReference>
<protein>
    <recommendedName>
        <fullName evidence="14">Dual specificity protein phosphatase 12</fullName>
        <ecNumber evidence="5">3.1.3.16</ecNumber>
        <ecNumber evidence="4">3.1.3.48</ecNumber>
    </recommendedName>
</protein>
<dbReference type="Pfam" id="PF00782">
    <property type="entry name" value="DSPc"/>
    <property type="match status" value="1"/>
</dbReference>
<sequence>MLEAQNSSGGCEHWSSRASEADYTGQMLEVSPGLYLGGAEAVAKPHQLRAAGISAVLTVDSEEPSFKLGAEIEDLWRCFVPALDKPETDLLSHLDRCVSFIRQAHADDRAVLVHCHAGLSRSVAIVTAFLMKNDLLTFEEAYGELQTIKPEAKMNEGFEWQLKLYEAMGNEVDTSSAIYKQYRLQKVTEKYPELQNLPQELFAVDPTTISQGLTDQVLYRCRKCLLCPKCGAKLGSFNWYGEHCSCGRWITPAFQIHKNRVDEMKVLPVLGSQTRTI</sequence>
<comment type="similarity">
    <text evidence="3">Belongs to the protein-tyrosine phosphatase family. Non-receptor class dual specificity subfamily.</text>
</comment>
<dbReference type="PROSITE" id="PS50054">
    <property type="entry name" value="TYR_PHOSPHATASE_DUAL"/>
    <property type="match status" value="1"/>
</dbReference>
<keyword evidence="9" id="KW-0539">Nucleus</keyword>
<dbReference type="InterPro" id="IPR000387">
    <property type="entry name" value="Tyr_Pase_dom"/>
</dbReference>
<dbReference type="Proteomes" id="UP000233160">
    <property type="component" value="Unassembled WGS sequence"/>
</dbReference>
<evidence type="ECO:0000256" key="15">
    <source>
        <dbReference type="PIRSR" id="PIRSR000941-50"/>
    </source>
</evidence>
<evidence type="ECO:0000256" key="6">
    <source>
        <dbReference type="ARBA" id="ARBA00022490"/>
    </source>
</evidence>
<evidence type="ECO:0000256" key="2">
    <source>
        <dbReference type="ARBA" id="ARBA00004496"/>
    </source>
</evidence>